<dbReference type="Gene3D" id="3.20.20.140">
    <property type="entry name" value="Metal-dependent hydrolases"/>
    <property type="match status" value="1"/>
</dbReference>
<comment type="caution">
    <text evidence="2">The sequence shown here is derived from an EMBL/GenBank/DDBJ whole genome shotgun (WGS) entry which is preliminary data.</text>
</comment>
<dbReference type="EMBL" id="JAQIOY010000001">
    <property type="protein sequence ID" value="MDA7423915.1"/>
    <property type="molecule type" value="Genomic_DNA"/>
</dbReference>
<accession>A0ABT4XPQ1</accession>
<protein>
    <submittedName>
        <fullName evidence="2">Amidohydrolase</fullName>
    </submittedName>
</protein>
<evidence type="ECO:0000259" key="1">
    <source>
        <dbReference type="Pfam" id="PF07969"/>
    </source>
</evidence>
<dbReference type="SUPFAM" id="SSF51556">
    <property type="entry name" value="Metallo-dependent hydrolases"/>
    <property type="match status" value="1"/>
</dbReference>
<dbReference type="Proteomes" id="UP001210720">
    <property type="component" value="Unassembled WGS sequence"/>
</dbReference>
<proteinExistence type="predicted"/>
<feature type="domain" description="Amidohydrolase 3" evidence="1">
    <location>
        <begin position="53"/>
        <end position="538"/>
    </location>
</feature>
<dbReference type="PANTHER" id="PTHR22642:SF2">
    <property type="entry name" value="PROTEIN LONG AFTER FAR-RED 3"/>
    <property type="match status" value="1"/>
</dbReference>
<dbReference type="SUPFAM" id="SSF51338">
    <property type="entry name" value="Composite domain of metallo-dependent hydrolases"/>
    <property type="match status" value="1"/>
</dbReference>
<keyword evidence="3" id="KW-1185">Reference proteome</keyword>
<reference evidence="2 3" key="1">
    <citation type="submission" date="2023-01" db="EMBL/GenBank/DDBJ databases">
        <title>Thalassococcus onchidii sp. nov., isolated from a marine invertebrate from the South China Sea.</title>
        <authorList>
            <person name="Xu S."/>
            <person name="Liu Z."/>
            <person name="Xu Y."/>
        </authorList>
    </citation>
    <scope>NUCLEOTIDE SEQUENCE [LARGE SCALE GENOMIC DNA]</scope>
    <source>
        <strain evidence="2 3">KCTC 32084</strain>
    </source>
</reference>
<sequence>MSDITVFAARKIITMDPNQPEATHVAVRDGYILAVGDAECADPWGGGTLNNELADKVLMPGFVEGHAHMMAGAIWDYTYVGYHDRTDPEGQHWSGLDTLDAVVERLTEADSKLPKGKPLVGWGLDPIFLSDERLSRRHLDAVSADRPIMVMFSNFHLLCANSAALDLVGYGAHTNVEGVVMGADGEPTGELQEMAAMFPVMRRLGVDFRALSLREDAVRSYAKVCQRVGVTTATDLFSTIEESDIGLLHRITADRDFPLRLVPALGTTEAPEANAAKALALREQSTEKLRLGAIKLMTDGSIQGWTARVRWPGYIGGQPNGIWNTAPDMIHALCLEMQRAGLPMHIHVNGDEASEVVMDALAEAKAAHPRPGLRHVLQHAQMMDAPQFARARELDLCVNLFANHIWYFGDQHVAQTIGPDRAASMDGCRAALDAGVNLAIHSDAPVTPMGPLFTAWCAVNRQTMSGQTLGAAQRLSVQEALYAITLGAAFTLGMDHEIGSIETRKRADFAVLGADPTQTTPETLCDIPVHGTVLGGTVHLL</sequence>
<dbReference type="Gene3D" id="2.30.40.10">
    <property type="entry name" value="Urease, subunit C, domain 1"/>
    <property type="match status" value="1"/>
</dbReference>
<evidence type="ECO:0000313" key="2">
    <source>
        <dbReference type="EMBL" id="MDA7423915.1"/>
    </source>
</evidence>
<gene>
    <name evidence="2" type="ORF">PFY00_04195</name>
</gene>
<organism evidence="2 3">
    <name type="scientific">Thalassococcus lentus</name>
    <dbReference type="NCBI Taxonomy" id="1210524"/>
    <lineage>
        <taxon>Bacteria</taxon>
        <taxon>Pseudomonadati</taxon>
        <taxon>Pseudomonadota</taxon>
        <taxon>Alphaproteobacteria</taxon>
        <taxon>Rhodobacterales</taxon>
        <taxon>Roseobacteraceae</taxon>
        <taxon>Thalassococcus</taxon>
    </lineage>
</organism>
<evidence type="ECO:0000313" key="3">
    <source>
        <dbReference type="Proteomes" id="UP001210720"/>
    </source>
</evidence>
<dbReference type="CDD" id="cd01300">
    <property type="entry name" value="YtcJ_like"/>
    <property type="match status" value="1"/>
</dbReference>
<dbReference type="RefSeq" id="WP_271431247.1">
    <property type="nucleotide sequence ID" value="NZ_JAQIOY010000001.1"/>
</dbReference>
<dbReference type="InterPro" id="IPR011059">
    <property type="entry name" value="Metal-dep_hydrolase_composite"/>
</dbReference>
<dbReference type="PANTHER" id="PTHR22642">
    <property type="entry name" value="IMIDAZOLONEPROPIONASE"/>
    <property type="match status" value="1"/>
</dbReference>
<dbReference type="Pfam" id="PF07969">
    <property type="entry name" value="Amidohydro_3"/>
    <property type="match status" value="1"/>
</dbReference>
<dbReference type="InterPro" id="IPR013108">
    <property type="entry name" value="Amidohydro_3"/>
</dbReference>
<name>A0ABT4XPQ1_9RHOB</name>
<dbReference type="Gene3D" id="3.10.310.70">
    <property type="match status" value="1"/>
</dbReference>
<dbReference type="InterPro" id="IPR033932">
    <property type="entry name" value="YtcJ-like"/>
</dbReference>
<dbReference type="InterPro" id="IPR032466">
    <property type="entry name" value="Metal_Hydrolase"/>
</dbReference>